<gene>
    <name evidence="1" type="ORF">HAX54_028219</name>
</gene>
<dbReference type="EMBL" id="JACEIK010003454">
    <property type="protein sequence ID" value="MCD9641783.1"/>
    <property type="molecule type" value="Genomic_DNA"/>
</dbReference>
<feature type="non-terminal residue" evidence="1">
    <location>
        <position position="101"/>
    </location>
</feature>
<protein>
    <submittedName>
        <fullName evidence="1">Uncharacterized protein</fullName>
    </submittedName>
</protein>
<sequence>MKKGSKIKLKSLKLIQRMTLRRIDDCGGSQAQDATHAQKGSRKLEAKEGYCASPVKHRCQLGKSGFGAIIGRKLGKNEVTCAWICETQVPTCGHRSSASAG</sequence>
<proteinExistence type="predicted"/>
<evidence type="ECO:0000313" key="1">
    <source>
        <dbReference type="EMBL" id="MCD9641783.1"/>
    </source>
</evidence>
<comment type="caution">
    <text evidence="1">The sequence shown here is derived from an EMBL/GenBank/DDBJ whole genome shotgun (WGS) entry which is preliminary data.</text>
</comment>
<organism evidence="1 2">
    <name type="scientific">Datura stramonium</name>
    <name type="common">Jimsonweed</name>
    <name type="synonym">Common thornapple</name>
    <dbReference type="NCBI Taxonomy" id="4076"/>
    <lineage>
        <taxon>Eukaryota</taxon>
        <taxon>Viridiplantae</taxon>
        <taxon>Streptophyta</taxon>
        <taxon>Embryophyta</taxon>
        <taxon>Tracheophyta</taxon>
        <taxon>Spermatophyta</taxon>
        <taxon>Magnoliopsida</taxon>
        <taxon>eudicotyledons</taxon>
        <taxon>Gunneridae</taxon>
        <taxon>Pentapetalae</taxon>
        <taxon>asterids</taxon>
        <taxon>lamiids</taxon>
        <taxon>Solanales</taxon>
        <taxon>Solanaceae</taxon>
        <taxon>Solanoideae</taxon>
        <taxon>Datureae</taxon>
        <taxon>Datura</taxon>
    </lineage>
</organism>
<dbReference type="Proteomes" id="UP000823775">
    <property type="component" value="Unassembled WGS sequence"/>
</dbReference>
<keyword evidence="2" id="KW-1185">Reference proteome</keyword>
<accession>A0ABS8V6C4</accession>
<evidence type="ECO:0000313" key="2">
    <source>
        <dbReference type="Proteomes" id="UP000823775"/>
    </source>
</evidence>
<reference evidence="1 2" key="1">
    <citation type="journal article" date="2021" name="BMC Genomics">
        <title>Datura genome reveals duplications of psychoactive alkaloid biosynthetic genes and high mutation rate following tissue culture.</title>
        <authorList>
            <person name="Rajewski A."/>
            <person name="Carter-House D."/>
            <person name="Stajich J."/>
            <person name="Litt A."/>
        </authorList>
    </citation>
    <scope>NUCLEOTIDE SEQUENCE [LARGE SCALE GENOMIC DNA]</scope>
    <source>
        <strain evidence="1">AR-01</strain>
    </source>
</reference>
<name>A0ABS8V6C4_DATST</name>